<reference evidence="2" key="1">
    <citation type="submission" date="2018-05" db="EMBL/GenBank/DDBJ databases">
        <title>Leptospira yasudae sp. nov. and Leptospira stimsonii sp. nov., two pathogenic species of the genus Leptospira isolated from environmental sources.</title>
        <authorList>
            <person name="Casanovas-Massana A."/>
            <person name="Hamond C."/>
            <person name="Santos L.A."/>
            <person name="Hacker K.P."/>
            <person name="Balassiano I."/>
            <person name="Medeiros M.A."/>
            <person name="Reis M.G."/>
            <person name="Ko A.I."/>
            <person name="Wunder E.A."/>
        </authorList>
    </citation>
    <scope>NUCLEOTIDE SEQUENCE [LARGE SCALE GENOMIC DNA]</scope>
    <source>
        <strain evidence="2">Yale</strain>
    </source>
</reference>
<proteinExistence type="predicted"/>
<accession>A0A396ZIN9</accession>
<sequence length="231" mass="26940">MNAKQLTEKQVSKILSKGFYCDPNELREFKENRWFDEACYQRAFGKKTSWFNLIFRPFLNAAIRCAIKMGTKVEEPTFVILPVWYCHAYEDPTSKWSLNLLTYFGPERNYELRRFKKAILIHAKVKYYSAPYISTSSSYSRSISLPRFGPYIVVNSLCGLELIELYEAVELESLSPAPDRELEPFNESFVPAIPLTRVPESFRASITELIDDFEKLNVEINQDAARPFERK</sequence>
<dbReference type="Proteomes" id="UP000265798">
    <property type="component" value="Unassembled WGS sequence"/>
</dbReference>
<protein>
    <submittedName>
        <fullName evidence="1">Uncharacterized protein</fullName>
    </submittedName>
</protein>
<gene>
    <name evidence="1" type="ORF">DLM75_07910</name>
</gene>
<evidence type="ECO:0000313" key="2">
    <source>
        <dbReference type="Proteomes" id="UP000265798"/>
    </source>
</evidence>
<dbReference type="AlphaFoldDB" id="A0A396ZIN9"/>
<comment type="caution">
    <text evidence="1">The sequence shown here is derived from an EMBL/GenBank/DDBJ whole genome shotgun (WGS) entry which is preliminary data.</text>
</comment>
<name>A0A396ZIN9_9LEPT</name>
<dbReference type="EMBL" id="QHCT01000001">
    <property type="protein sequence ID" value="RHX93060.1"/>
    <property type="molecule type" value="Genomic_DNA"/>
</dbReference>
<dbReference type="RefSeq" id="WP_118967855.1">
    <property type="nucleotide sequence ID" value="NZ_QHCT01000001.1"/>
</dbReference>
<dbReference type="OrthoDB" id="9925581at2"/>
<organism evidence="1 2">
    <name type="scientific">Leptospira stimsonii</name>
    <dbReference type="NCBI Taxonomy" id="2202203"/>
    <lineage>
        <taxon>Bacteria</taxon>
        <taxon>Pseudomonadati</taxon>
        <taxon>Spirochaetota</taxon>
        <taxon>Spirochaetia</taxon>
        <taxon>Leptospirales</taxon>
        <taxon>Leptospiraceae</taxon>
        <taxon>Leptospira</taxon>
    </lineage>
</organism>
<evidence type="ECO:0000313" key="1">
    <source>
        <dbReference type="EMBL" id="RHX93060.1"/>
    </source>
</evidence>